<feature type="transmembrane region" description="Helical" evidence="1">
    <location>
        <begin position="59"/>
        <end position="75"/>
    </location>
</feature>
<keyword evidence="1" id="KW-1133">Transmembrane helix</keyword>
<dbReference type="GO" id="GO:0016020">
    <property type="term" value="C:membrane"/>
    <property type="evidence" value="ECO:0007669"/>
    <property type="project" value="InterPro"/>
</dbReference>
<evidence type="ECO:0000256" key="1">
    <source>
        <dbReference type="SAM" id="Phobius"/>
    </source>
</evidence>
<keyword evidence="1" id="KW-0472">Membrane</keyword>
<dbReference type="EMBL" id="CP070496">
    <property type="protein sequence ID" value="QSB05060.1"/>
    <property type="molecule type" value="Genomic_DNA"/>
</dbReference>
<dbReference type="GO" id="GO:0047355">
    <property type="term" value="F:CDP-glycerol glycerophosphotransferase activity"/>
    <property type="evidence" value="ECO:0007669"/>
    <property type="project" value="InterPro"/>
</dbReference>
<dbReference type="InterPro" id="IPR007554">
    <property type="entry name" value="Glycerophosphate_synth"/>
</dbReference>
<dbReference type="RefSeq" id="WP_213171061.1">
    <property type="nucleotide sequence ID" value="NZ_CP070496.1"/>
</dbReference>
<evidence type="ECO:0000313" key="3">
    <source>
        <dbReference type="Proteomes" id="UP000662939"/>
    </source>
</evidence>
<dbReference type="Pfam" id="PF04464">
    <property type="entry name" value="Glyphos_transf"/>
    <property type="match status" value="1"/>
</dbReference>
<protein>
    <submittedName>
        <fullName evidence="2">CDP-glycerol glycerophosphotransferase family protein</fullName>
    </submittedName>
</protein>
<keyword evidence="3" id="KW-1185">Reference proteome</keyword>
<organism evidence="2 3">
    <name type="scientific">Natronoglycomyces albus</name>
    <dbReference type="NCBI Taxonomy" id="2811108"/>
    <lineage>
        <taxon>Bacteria</taxon>
        <taxon>Bacillati</taxon>
        <taxon>Actinomycetota</taxon>
        <taxon>Actinomycetes</taxon>
        <taxon>Glycomycetales</taxon>
        <taxon>Glycomycetaceae</taxon>
        <taxon>Natronoglycomyces</taxon>
    </lineage>
</organism>
<gene>
    <name evidence="2" type="ORF">JQS30_15075</name>
</gene>
<dbReference type="InterPro" id="IPR043148">
    <property type="entry name" value="TagF_C"/>
</dbReference>
<sequence>MMRTAIQTLFWRTMPVGLPGIAVIAFAATEGAWIGWALCLVGLLFLWRKGKPAHFASQTSGIVALVLTVLVGASATGHLDLGLAVAATLLAFLATQHDLLVKPFDSSQLTTANLSFSAYRPRISPHVPAFLCTALLTGLIATAAFKFPGWPIGILAGVGTLSLLGVVIGEWRRRRQDANYYDAAVHRALNEFQPQFAVHFTAPEGAEYQLAMWLPYLEALGDRFIVILRDPQPVAKLSALTSSPIVVAPRIVDLERCLVPSVRSVFYVNNGMMNTHAVRFSDLNHVQLLHGDSDKPSSYSPVTAMYSHIFVAGQAGIDRYRDHGVNIPHEKFHIVGRPQVADIEVDTTPIDKKDRLTVLYAPTWTGNSSDVNYCSLPYGHKIIDSLIAHDVDIILRPHPFSRRNLASAGLLAQLEDLLAHDSRHSDRNHTWGPKASNEMSLTDCFNASDALVCDVSAVAPDWLYSQKPFAITDVVALGDTFAQQFPLARASYLLNLNEAATKADDSDVHHILGQMLTVDPLKSVRAETKAYYLGNVPPERYKDTFLDAARATYAKERKQCPAPTSA</sequence>
<dbReference type="Proteomes" id="UP000662939">
    <property type="component" value="Chromosome"/>
</dbReference>
<keyword evidence="1" id="KW-0812">Transmembrane</keyword>
<feature type="transmembrane region" description="Helical" evidence="1">
    <location>
        <begin position="151"/>
        <end position="171"/>
    </location>
</feature>
<feature type="transmembrane region" description="Helical" evidence="1">
    <location>
        <begin position="127"/>
        <end position="145"/>
    </location>
</feature>
<accession>A0A895XS23</accession>
<dbReference type="AlphaFoldDB" id="A0A895XS23"/>
<feature type="transmembrane region" description="Helical" evidence="1">
    <location>
        <begin position="20"/>
        <end position="47"/>
    </location>
</feature>
<evidence type="ECO:0000313" key="2">
    <source>
        <dbReference type="EMBL" id="QSB05060.1"/>
    </source>
</evidence>
<dbReference type="KEGG" id="nav:JQS30_15075"/>
<proteinExistence type="predicted"/>
<reference evidence="2" key="1">
    <citation type="submission" date="2021-02" db="EMBL/GenBank/DDBJ databases">
        <title>Natronoglycomyces albus gen. nov., sp. nov, a haloalkaliphilic actinobacterium from a soda solonchak soil.</title>
        <authorList>
            <person name="Sorokin D.Y."/>
            <person name="Khijniak T.V."/>
            <person name="Zakharycheva A.P."/>
            <person name="Boueva O.V."/>
            <person name="Ariskina E.V."/>
            <person name="Hahnke R.L."/>
            <person name="Bunk B."/>
            <person name="Sproer C."/>
            <person name="Schumann P."/>
            <person name="Evtushenko L.I."/>
            <person name="Kublanov I.V."/>
        </authorList>
    </citation>
    <scope>NUCLEOTIDE SEQUENCE</scope>
    <source>
        <strain evidence="2">DSM 106290</strain>
    </source>
</reference>
<dbReference type="Gene3D" id="3.40.50.12580">
    <property type="match status" value="1"/>
</dbReference>
<name>A0A895XS23_9ACTN</name>